<dbReference type="Gene3D" id="3.90.550.10">
    <property type="entry name" value="Spore Coat Polysaccharide Biosynthesis Protein SpsA, Chain A"/>
    <property type="match status" value="1"/>
</dbReference>
<dbReference type="STRING" id="74873.A0A084VQK9"/>
<evidence type="ECO:0000256" key="9">
    <source>
        <dbReference type="ARBA" id="ARBA00022723"/>
    </source>
</evidence>
<dbReference type="InterPro" id="IPR040911">
    <property type="entry name" value="Exostosin_GT47"/>
</dbReference>
<dbReference type="Pfam" id="PF03016">
    <property type="entry name" value="Exostosin_GT47"/>
    <property type="match status" value="1"/>
</dbReference>
<keyword evidence="8 21" id="KW-0812">Transmembrane</keyword>
<evidence type="ECO:0000256" key="8">
    <source>
        <dbReference type="ARBA" id="ARBA00022692"/>
    </source>
</evidence>
<dbReference type="AlphaFoldDB" id="A0A084VQK9"/>
<dbReference type="EnsemblMetazoa" id="ASIC007730-RA">
    <property type="protein sequence ID" value="ASIC007730-PA"/>
    <property type="gene ID" value="ASIC007730"/>
</dbReference>
<evidence type="ECO:0000313" key="26">
    <source>
        <dbReference type="Proteomes" id="UP000030765"/>
    </source>
</evidence>
<evidence type="ECO:0000256" key="13">
    <source>
        <dbReference type="ARBA" id="ARBA00023034"/>
    </source>
</evidence>
<evidence type="ECO:0000256" key="19">
    <source>
        <dbReference type="ARBA" id="ARBA00066812"/>
    </source>
</evidence>
<keyword evidence="26" id="KW-1185">Reference proteome</keyword>
<evidence type="ECO:0000256" key="7">
    <source>
        <dbReference type="ARBA" id="ARBA00022679"/>
    </source>
</evidence>
<evidence type="ECO:0000256" key="11">
    <source>
        <dbReference type="ARBA" id="ARBA00022968"/>
    </source>
</evidence>
<evidence type="ECO:0000256" key="14">
    <source>
        <dbReference type="ARBA" id="ARBA00023136"/>
    </source>
</evidence>
<keyword evidence="13" id="KW-0333">Golgi apparatus</keyword>
<dbReference type="OrthoDB" id="5954868at2759"/>
<dbReference type="VEuPathDB" id="VectorBase:ASIS019774"/>
<name>A0A084VQK9_ANOSI</name>
<dbReference type="GO" id="GO:0001888">
    <property type="term" value="F:glucuronyl-galactosyl-proteoglycan 4-alpha-N-acetylglucosaminyltransferase activity"/>
    <property type="evidence" value="ECO:0007669"/>
    <property type="project" value="UniProtKB-EC"/>
</dbReference>
<comment type="pathway">
    <text evidence="4">Glycan metabolism; heparan sulfate biosynthesis.</text>
</comment>
<keyword evidence="7" id="KW-0808">Transferase</keyword>
<evidence type="ECO:0000259" key="22">
    <source>
        <dbReference type="Pfam" id="PF03016"/>
    </source>
</evidence>
<comment type="subcellular location">
    <subcellularLocation>
        <location evidence="3">Endoplasmic reticulum membrane</location>
        <topology evidence="3">Single-pass type II membrane protein</topology>
    </subcellularLocation>
    <subcellularLocation>
        <location evidence="2">Golgi apparatus</location>
    </subcellularLocation>
</comment>
<keyword evidence="9" id="KW-0479">Metal-binding</keyword>
<keyword evidence="12 21" id="KW-1133">Transmembrane helix</keyword>
<evidence type="ECO:0000313" key="24">
    <source>
        <dbReference type="EMBL" id="KFB40253.1"/>
    </source>
</evidence>
<dbReference type="GO" id="GO:0005794">
    <property type="term" value="C:Golgi apparatus"/>
    <property type="evidence" value="ECO:0007669"/>
    <property type="project" value="UniProtKB-SubCell"/>
</dbReference>
<comment type="similarity">
    <text evidence="5">Belongs to the glycosyltransferase 47 family.</text>
</comment>
<reference evidence="24 26" key="1">
    <citation type="journal article" date="2014" name="BMC Genomics">
        <title>Genome sequence of Anopheles sinensis provides insight into genetics basis of mosquito competence for malaria parasites.</title>
        <authorList>
            <person name="Zhou D."/>
            <person name="Zhang D."/>
            <person name="Ding G."/>
            <person name="Shi L."/>
            <person name="Hou Q."/>
            <person name="Ye Y."/>
            <person name="Xu Y."/>
            <person name="Zhou H."/>
            <person name="Xiong C."/>
            <person name="Li S."/>
            <person name="Yu J."/>
            <person name="Hong S."/>
            <person name="Yu X."/>
            <person name="Zou P."/>
            <person name="Chen C."/>
            <person name="Chang X."/>
            <person name="Wang W."/>
            <person name="Lv Y."/>
            <person name="Sun Y."/>
            <person name="Ma L."/>
            <person name="Shen B."/>
            <person name="Zhu C."/>
        </authorList>
    </citation>
    <scope>NUCLEOTIDE SEQUENCE [LARGE SCALE GENOMIC DNA]</scope>
</reference>
<dbReference type="GO" id="GO:0046872">
    <property type="term" value="F:metal ion binding"/>
    <property type="evidence" value="ECO:0007669"/>
    <property type="project" value="UniProtKB-KW"/>
</dbReference>
<evidence type="ECO:0000256" key="16">
    <source>
        <dbReference type="ARBA" id="ARBA00023180"/>
    </source>
</evidence>
<protein>
    <recommendedName>
        <fullName evidence="19">glucuronosyl-galactosyl-proteoglycan 4-alpha-N-acetylglucosaminyltransferase</fullName>
        <ecNumber evidence="19">2.4.1.223</ecNumber>
    </recommendedName>
</protein>
<evidence type="ECO:0000256" key="5">
    <source>
        <dbReference type="ARBA" id="ARBA00010271"/>
    </source>
</evidence>
<dbReference type="EMBL" id="KE525004">
    <property type="protein sequence ID" value="KFB40253.1"/>
    <property type="molecule type" value="Genomic_DNA"/>
</dbReference>
<keyword evidence="6" id="KW-0328">Glycosyltransferase</keyword>
<gene>
    <name evidence="24" type="ORF">ZHAS_00007730</name>
</gene>
<feature type="domain" description="Exostosin GT47" evidence="22">
    <location>
        <begin position="204"/>
        <end position="544"/>
    </location>
</feature>
<dbReference type="PANTHER" id="PTHR39082:SF1">
    <property type="entry name" value="SCAVENGER RECEPTOR CLASS A MEMBER 3"/>
    <property type="match status" value="1"/>
</dbReference>
<dbReference type="GO" id="GO:0005789">
    <property type="term" value="C:endoplasmic reticulum membrane"/>
    <property type="evidence" value="ECO:0007669"/>
    <property type="project" value="UniProtKB-SubCell"/>
</dbReference>
<evidence type="ECO:0000256" key="10">
    <source>
        <dbReference type="ARBA" id="ARBA00022824"/>
    </source>
</evidence>
<dbReference type="VEuPathDB" id="VectorBase:ASIC007730"/>
<comment type="cofactor">
    <cofactor evidence="1">
        <name>Mn(2+)</name>
        <dbReference type="ChEBI" id="CHEBI:29035"/>
    </cofactor>
</comment>
<keyword evidence="10" id="KW-0256">Endoplasmic reticulum</keyword>
<organism evidence="24">
    <name type="scientific">Anopheles sinensis</name>
    <name type="common">Mosquito</name>
    <dbReference type="NCBI Taxonomy" id="74873"/>
    <lineage>
        <taxon>Eukaryota</taxon>
        <taxon>Metazoa</taxon>
        <taxon>Ecdysozoa</taxon>
        <taxon>Arthropoda</taxon>
        <taxon>Hexapoda</taxon>
        <taxon>Insecta</taxon>
        <taxon>Pterygota</taxon>
        <taxon>Neoptera</taxon>
        <taxon>Endopterygota</taxon>
        <taxon>Diptera</taxon>
        <taxon>Nematocera</taxon>
        <taxon>Culicoidea</taxon>
        <taxon>Culicidae</taxon>
        <taxon>Anophelinae</taxon>
        <taxon>Anopheles</taxon>
    </lineage>
</organism>
<evidence type="ECO:0000256" key="20">
    <source>
        <dbReference type="SAM" id="Coils"/>
    </source>
</evidence>
<evidence type="ECO:0000256" key="4">
    <source>
        <dbReference type="ARBA" id="ARBA00005093"/>
    </source>
</evidence>
<dbReference type="SUPFAM" id="SSF53448">
    <property type="entry name" value="Nucleotide-diphospho-sugar transferases"/>
    <property type="match status" value="1"/>
</dbReference>
<proteinExistence type="inferred from homology"/>
<keyword evidence="17" id="KW-0464">Manganese</keyword>
<sequence>MTSYDTLGGSGGGVLPGIGGLWHWFKHMKLYRVILLVALCFLVGPFVFYHLLQDDESSAPHNDIHRTRSQLDTFEEVSPLKAADLKLRIDEMLRIKGTVSLELRDLESRRQKLQSDIGLYNQKIDELKQELARQQTELDRLKISVEQAQVAQREAVLRNTPELALPRALFSDSLPVERRPIAVEQSRACKMSTCFDHSRCSLTSGFPVYLYDPDTTVVVSEGYDIDGFLKTTIKQTLGYNAHLTTDPKKACVFLVLIGEALPEHEVLKNNRYNTPQDRAATGGAIQQSSLNATRLRMLPYWGGDGRNHVLLNFARREIGTSAGNMLRGTTVDTGRAMVVQSSFEESQFRPGFDLISPPILGPPGGDVWQECVPMLPARRKYLLSFQGELNGQNGSMGGEMGPRLPGTDDTEADTVDEFIIEHLKDMSSGRTQDHFLLQFECVPATEQRNPSNVRDWSLCGTDNSRKSVLKDSTFALLLAPGGGSVSSTLLQARLYEALRAGAIPLILGGDQVQLPYADTIDWRRVVIALPKARITELHFLLRAIPDADLLTMRRQGRLVWERYLSSVQSTVDTIVASLRDRLGMPPKPVPSVVAHSVFNSSFVPLKSDPVIDTEPEESLGPIEPPYPSPAFRRNYTAALMQSREMWNDWADPFALYPQLPFDPVLPSDAKFIGSHMGFRPIGKGAGGAGKEFGESLGGNYPREQFTIVILTYEREQVLMDSLSRLYGLPYLHKVIVVWNSPKPPLEDLRWPDIGVPVHVVRAPRNSLNNRFLPFDAIETEAVLSVDDDAHLRHDEILFGFRVWREHRDRVVGFPGRFHAWDVNTLDSWNYNSNYSCELSMVLTGAAFIHKYYTYLYTYTLPQAIRDKVDEYMNCEDIAMNFLVSHVTRKPPVKVTSRWTFRCPGCPVSLSEDDTHFQERHKCINFFTKVFGYTPLLNTQYRADSILFKTRIPHDKQKCFKFI</sequence>
<keyword evidence="11" id="KW-0735">Signal-anchor</keyword>
<dbReference type="PANTHER" id="PTHR39082">
    <property type="entry name" value="PHOSPHOLIPASE C-BETA-2-RELATED"/>
    <property type="match status" value="1"/>
</dbReference>
<evidence type="ECO:0000256" key="15">
    <source>
        <dbReference type="ARBA" id="ARBA00023157"/>
    </source>
</evidence>
<dbReference type="InterPro" id="IPR015338">
    <property type="entry name" value="GT64_dom"/>
</dbReference>
<evidence type="ECO:0000256" key="6">
    <source>
        <dbReference type="ARBA" id="ARBA00022676"/>
    </source>
</evidence>
<feature type="coiled-coil region" evidence="20">
    <location>
        <begin position="103"/>
        <end position="151"/>
    </location>
</feature>
<feature type="transmembrane region" description="Helical" evidence="21">
    <location>
        <begin position="30"/>
        <end position="52"/>
    </location>
</feature>
<dbReference type="InterPro" id="IPR029044">
    <property type="entry name" value="Nucleotide-diphossugar_trans"/>
</dbReference>
<evidence type="ECO:0000313" key="25">
    <source>
        <dbReference type="EnsemblMetazoa" id="ASIC007730-PA"/>
    </source>
</evidence>
<keyword evidence="14 21" id="KW-0472">Membrane</keyword>
<dbReference type="Pfam" id="PF09258">
    <property type="entry name" value="Glyco_transf_64"/>
    <property type="match status" value="1"/>
</dbReference>
<reference evidence="25" key="2">
    <citation type="submission" date="2020-05" db="UniProtKB">
        <authorList>
            <consortium name="EnsemblMetazoa"/>
        </authorList>
    </citation>
    <scope>IDENTIFICATION</scope>
</reference>
<evidence type="ECO:0000256" key="21">
    <source>
        <dbReference type="SAM" id="Phobius"/>
    </source>
</evidence>
<evidence type="ECO:0000256" key="18">
    <source>
        <dbReference type="ARBA" id="ARBA00050948"/>
    </source>
</evidence>
<dbReference type="EMBL" id="ATLV01015249">
    <property type="status" value="NOT_ANNOTATED_CDS"/>
    <property type="molecule type" value="Genomic_DNA"/>
</dbReference>
<keyword evidence="20" id="KW-0175">Coiled coil</keyword>
<comment type="catalytic activity">
    <reaction evidence="18">
        <text>3-O-(beta-D-GlcA-(1-&gt;3)-beta-D-Gal-(1-&gt;3)-beta-D-Gal-(1-&gt;4)-beta-D-Xyl)-L-seryl-[protein] + UDP-N-acetyl-alpha-D-glucosamine = 3-O-(alpha-D-GlcNAc-(1-&gt;4)-beta-D-GlcA-(1-&gt;3)-beta-D-Gal-(1-&gt;3)-beta-D-Gal-(1-&gt;4)-beta-D-Xyl)-L-seryl-[protein] + UDP + H(+)</text>
        <dbReference type="Rhea" id="RHEA:16221"/>
        <dbReference type="Rhea" id="RHEA-COMP:12573"/>
        <dbReference type="Rhea" id="RHEA-COMP:12574"/>
        <dbReference type="ChEBI" id="CHEBI:15378"/>
        <dbReference type="ChEBI" id="CHEBI:57705"/>
        <dbReference type="ChEBI" id="CHEBI:58223"/>
        <dbReference type="ChEBI" id="CHEBI:132093"/>
        <dbReference type="ChEBI" id="CHEBI:132104"/>
        <dbReference type="EC" id="2.4.1.223"/>
    </reaction>
</comment>
<keyword evidence="15" id="KW-1015">Disulfide bond</keyword>
<dbReference type="FunFam" id="3.90.550.10:FF:000033">
    <property type="entry name" value="Exostosin-like glycosyltransferase 3"/>
    <property type="match status" value="1"/>
</dbReference>
<accession>A0A084VQK9</accession>
<evidence type="ECO:0000256" key="3">
    <source>
        <dbReference type="ARBA" id="ARBA00004648"/>
    </source>
</evidence>
<evidence type="ECO:0000256" key="17">
    <source>
        <dbReference type="ARBA" id="ARBA00023211"/>
    </source>
</evidence>
<dbReference type="InterPro" id="IPR052376">
    <property type="entry name" value="Oxidative_Scav/Glycosyltrans"/>
</dbReference>
<dbReference type="Proteomes" id="UP000030765">
    <property type="component" value="Unassembled WGS sequence"/>
</dbReference>
<dbReference type="OMA" id="KFMGSHT"/>
<evidence type="ECO:0000259" key="23">
    <source>
        <dbReference type="Pfam" id="PF09258"/>
    </source>
</evidence>
<evidence type="ECO:0000256" key="12">
    <source>
        <dbReference type="ARBA" id="ARBA00022989"/>
    </source>
</evidence>
<evidence type="ECO:0000256" key="2">
    <source>
        <dbReference type="ARBA" id="ARBA00004555"/>
    </source>
</evidence>
<feature type="domain" description="Glycosyl transferase 64" evidence="23">
    <location>
        <begin position="705"/>
        <end position="947"/>
    </location>
</feature>
<keyword evidence="16" id="KW-0325">Glycoprotein</keyword>
<evidence type="ECO:0000256" key="1">
    <source>
        <dbReference type="ARBA" id="ARBA00001936"/>
    </source>
</evidence>
<dbReference type="EC" id="2.4.1.223" evidence="19"/>
<dbReference type="GO" id="GO:0015012">
    <property type="term" value="P:heparan sulfate proteoglycan biosynthetic process"/>
    <property type="evidence" value="ECO:0007669"/>
    <property type="project" value="UniProtKB-ARBA"/>
</dbReference>